<sequence>MAFENLISIQFTEAELSQLDAAMASIAQVLQGKTINLTPAQRQQYGSIAEQNKLFVNKAKEFMEQYPQHIPAFLNRWQQVGKQPTPSLKGAK</sequence>
<dbReference type="EMBL" id="JACSGT010000001">
    <property type="protein sequence ID" value="MCF2218775.1"/>
    <property type="molecule type" value="Genomic_DNA"/>
</dbReference>
<evidence type="ECO:0000313" key="2">
    <source>
        <dbReference type="Proteomes" id="UP001430374"/>
    </source>
</evidence>
<protein>
    <submittedName>
        <fullName evidence="1">Uncharacterized protein</fullName>
    </submittedName>
</protein>
<comment type="caution">
    <text evidence="1">The sequence shown here is derived from an EMBL/GenBank/DDBJ whole genome shotgun (WGS) entry which is preliminary data.</text>
</comment>
<accession>A0ABS9C3A9</accession>
<evidence type="ECO:0000313" key="1">
    <source>
        <dbReference type="EMBL" id="MCF2218775.1"/>
    </source>
</evidence>
<keyword evidence="2" id="KW-1185">Reference proteome</keyword>
<gene>
    <name evidence="1" type="ORF">H9Q08_05615</name>
</gene>
<reference evidence="1" key="1">
    <citation type="submission" date="2021-08" db="EMBL/GenBank/DDBJ databases">
        <title>Complete genome sequence of Chryseobacterium sp strain PS-8.</title>
        <authorList>
            <person name="Das S.K."/>
        </authorList>
    </citation>
    <scope>NUCLEOTIDE SEQUENCE</scope>
    <source>
        <strain evidence="1">PS-8</strain>
    </source>
</reference>
<dbReference type="Proteomes" id="UP001430374">
    <property type="component" value="Unassembled WGS sequence"/>
</dbReference>
<organism evidence="1 2">
    <name type="scientific">Chryseobacterium indicum</name>
    <dbReference type="NCBI Taxonomy" id="2766954"/>
    <lineage>
        <taxon>Bacteria</taxon>
        <taxon>Pseudomonadati</taxon>
        <taxon>Bacteroidota</taxon>
        <taxon>Flavobacteriia</taxon>
        <taxon>Flavobacteriales</taxon>
        <taxon>Weeksellaceae</taxon>
        <taxon>Chryseobacterium group</taxon>
        <taxon>Chryseobacterium</taxon>
    </lineage>
</organism>
<dbReference type="RefSeq" id="WP_235130481.1">
    <property type="nucleotide sequence ID" value="NZ_JACSGT010000001.1"/>
</dbReference>
<proteinExistence type="predicted"/>
<name>A0ABS9C3A9_9FLAO</name>